<feature type="transmembrane region" description="Helical" evidence="1">
    <location>
        <begin position="80"/>
        <end position="100"/>
    </location>
</feature>
<organism evidence="2 3">
    <name type="scientific">Microbacterium natoriense</name>
    <dbReference type="NCBI Taxonomy" id="284570"/>
    <lineage>
        <taxon>Bacteria</taxon>
        <taxon>Bacillati</taxon>
        <taxon>Actinomycetota</taxon>
        <taxon>Actinomycetes</taxon>
        <taxon>Micrococcales</taxon>
        <taxon>Microbacteriaceae</taxon>
        <taxon>Microbacterium</taxon>
    </lineage>
</organism>
<keyword evidence="1" id="KW-0812">Transmembrane</keyword>
<comment type="caution">
    <text evidence="2">The sequence shown here is derived from an EMBL/GenBank/DDBJ whole genome shotgun (WGS) entry which is preliminary data.</text>
</comment>
<reference evidence="2 3" key="1">
    <citation type="submission" date="2023-07" db="EMBL/GenBank/DDBJ databases">
        <title>Comparative genomics of wheat-associated soil bacteria to identify genetic determinants of phenazine resistance.</title>
        <authorList>
            <person name="Mouncey N."/>
        </authorList>
    </citation>
    <scope>NUCLEOTIDE SEQUENCE [LARGE SCALE GENOMIC DNA]</scope>
    <source>
        <strain evidence="2 3">W4I9-1</strain>
    </source>
</reference>
<evidence type="ECO:0000256" key="1">
    <source>
        <dbReference type="SAM" id="Phobius"/>
    </source>
</evidence>
<dbReference type="Proteomes" id="UP001244427">
    <property type="component" value="Unassembled WGS sequence"/>
</dbReference>
<keyword evidence="3" id="KW-1185">Reference proteome</keyword>
<name>A0AAW8EV31_9MICO</name>
<dbReference type="AlphaFoldDB" id="A0AAW8EV31"/>
<keyword evidence="1" id="KW-1133">Transmembrane helix</keyword>
<sequence>MTQKAQERVAALAELRNRLEPVLGKSVSSRVKAFRNGDLYVDSTVGAALWSWFVDSLLVNGVAVGLGVTYFVSSSAVDRGTVAVVIAAVLMIVLPLLYGWCYADGRALGARLAGTRSVRVADGGRIGVGKARWAMLIRTLLLPFIFWVALGEVTDIGEVRVSIDESATRRLREMGITTLG</sequence>
<accession>A0AAW8EV31</accession>
<evidence type="ECO:0000313" key="3">
    <source>
        <dbReference type="Proteomes" id="UP001244427"/>
    </source>
</evidence>
<feature type="transmembrane region" description="Helical" evidence="1">
    <location>
        <begin position="49"/>
        <end position="73"/>
    </location>
</feature>
<keyword evidence="1" id="KW-0472">Membrane</keyword>
<evidence type="ECO:0008006" key="4">
    <source>
        <dbReference type="Google" id="ProtNLM"/>
    </source>
</evidence>
<evidence type="ECO:0000313" key="2">
    <source>
        <dbReference type="EMBL" id="MDQ0647310.1"/>
    </source>
</evidence>
<gene>
    <name evidence="2" type="ORF">QFZ53_001506</name>
</gene>
<protein>
    <recommendedName>
        <fullName evidence="4">RDD family protein</fullName>
    </recommendedName>
</protein>
<dbReference type="EMBL" id="JAUSXV010000001">
    <property type="protein sequence ID" value="MDQ0647310.1"/>
    <property type="molecule type" value="Genomic_DNA"/>
</dbReference>
<dbReference type="RefSeq" id="WP_307295105.1">
    <property type="nucleotide sequence ID" value="NZ_JAUSXV010000001.1"/>
</dbReference>
<feature type="transmembrane region" description="Helical" evidence="1">
    <location>
        <begin position="133"/>
        <end position="150"/>
    </location>
</feature>
<proteinExistence type="predicted"/>